<protein>
    <submittedName>
        <fullName evidence="1">Uncharacterized protein</fullName>
    </submittedName>
</protein>
<sequence length="93" mass="10259">MQRMTRNNTQKARHGVPVQPVRRAQKATLMGLREAEIMEKPRKAPRRVIKGSGCLLSAFLPPSTLDAPSLQPLLDNLHLSYIGGGVNHLLPVN</sequence>
<keyword evidence="2" id="KW-1185">Reference proteome</keyword>
<dbReference type="AlphaFoldDB" id="A0AAE1QBZ2"/>
<accession>A0AAE1QBZ2</accession>
<name>A0AAE1QBZ2_9EUCA</name>
<gene>
    <name evidence="1" type="ORF">Pmani_005312</name>
</gene>
<comment type="caution">
    <text evidence="1">The sequence shown here is derived from an EMBL/GenBank/DDBJ whole genome shotgun (WGS) entry which is preliminary data.</text>
</comment>
<dbReference type="Proteomes" id="UP001292094">
    <property type="component" value="Unassembled WGS sequence"/>
</dbReference>
<evidence type="ECO:0000313" key="1">
    <source>
        <dbReference type="EMBL" id="KAK4324039.1"/>
    </source>
</evidence>
<organism evidence="1 2">
    <name type="scientific">Petrolisthes manimaculis</name>
    <dbReference type="NCBI Taxonomy" id="1843537"/>
    <lineage>
        <taxon>Eukaryota</taxon>
        <taxon>Metazoa</taxon>
        <taxon>Ecdysozoa</taxon>
        <taxon>Arthropoda</taxon>
        <taxon>Crustacea</taxon>
        <taxon>Multicrustacea</taxon>
        <taxon>Malacostraca</taxon>
        <taxon>Eumalacostraca</taxon>
        <taxon>Eucarida</taxon>
        <taxon>Decapoda</taxon>
        <taxon>Pleocyemata</taxon>
        <taxon>Anomura</taxon>
        <taxon>Galatheoidea</taxon>
        <taxon>Porcellanidae</taxon>
        <taxon>Petrolisthes</taxon>
    </lineage>
</organism>
<evidence type="ECO:0000313" key="2">
    <source>
        <dbReference type="Proteomes" id="UP001292094"/>
    </source>
</evidence>
<reference evidence="1" key="1">
    <citation type="submission" date="2023-11" db="EMBL/GenBank/DDBJ databases">
        <title>Genome assemblies of two species of porcelain crab, Petrolisthes cinctipes and Petrolisthes manimaculis (Anomura: Porcellanidae).</title>
        <authorList>
            <person name="Angst P."/>
        </authorList>
    </citation>
    <scope>NUCLEOTIDE SEQUENCE</scope>
    <source>
        <strain evidence="1">PB745_02</strain>
        <tissue evidence="1">Gill</tissue>
    </source>
</reference>
<dbReference type="EMBL" id="JAWZYT010000388">
    <property type="protein sequence ID" value="KAK4324039.1"/>
    <property type="molecule type" value="Genomic_DNA"/>
</dbReference>
<proteinExistence type="predicted"/>